<organism evidence="2 3">
    <name type="scientific">Iningainema tapete BLCC-T55</name>
    <dbReference type="NCBI Taxonomy" id="2748662"/>
    <lineage>
        <taxon>Bacteria</taxon>
        <taxon>Bacillati</taxon>
        <taxon>Cyanobacteriota</taxon>
        <taxon>Cyanophyceae</taxon>
        <taxon>Nostocales</taxon>
        <taxon>Scytonemataceae</taxon>
        <taxon>Iningainema tapete</taxon>
    </lineage>
</organism>
<dbReference type="Pfam" id="PF00534">
    <property type="entry name" value="Glycos_transf_1"/>
    <property type="match status" value="1"/>
</dbReference>
<sequence>MDNKSNIRVAWLFPSMRLGSYWHPVLSKFTQNFKNTIVYTGEWPGFTTGYEETFTVEVVGKTKRIQTSQSPLGYNPGFDLVSPEIISHLFKFKPQVIFANAFSLWSLLAVLFKSFGGWQIVIAYEGSTPTVDACNSTLRIFLRRIITRFADAFITNNQRGKLYLTNILKAKENLVFVRPFEVPDVKAMSARLGDFEIIRLKSQHPIFLFIGQVIPRKGIHLLLEACVLLKKQNFYDYTLIIIGDGEQRNDLELFTQQHGLQTCVKWLGWLDYSVLSAYFQMADVFVFPTLEDTWGMVVLEAMAFGKPILCSKWAGACEMVVEGENGYVFDPHNPEHLAKLMKYFIENPSLGTSMGYQSKQLISQHTPEAAATFLSEVVDVVLGCPKELLNQV</sequence>
<protein>
    <submittedName>
        <fullName evidence="2">Glycosyltransferase family 4 protein</fullName>
    </submittedName>
</protein>
<evidence type="ECO:0000259" key="1">
    <source>
        <dbReference type="Pfam" id="PF00534"/>
    </source>
</evidence>
<comment type="caution">
    <text evidence="2">The sequence shown here is derived from an EMBL/GenBank/DDBJ whole genome shotgun (WGS) entry which is preliminary data.</text>
</comment>
<dbReference type="InterPro" id="IPR001296">
    <property type="entry name" value="Glyco_trans_1"/>
</dbReference>
<dbReference type="RefSeq" id="WP_190828812.1">
    <property type="nucleotide sequence ID" value="NZ_CAWPPI010000050.1"/>
</dbReference>
<reference evidence="2" key="1">
    <citation type="submission" date="2020-09" db="EMBL/GenBank/DDBJ databases">
        <title>Iningainema tapete sp. nov. (Scytonemataceae, Cyanobacteria) from greenhouses in central Florida (USA) produces two types of nodularin with biosynthetic potential for microcystin-LR and anabaenopeptins.</title>
        <authorList>
            <person name="Berthold D.E."/>
            <person name="Lefler F.W."/>
            <person name="Huang I.-S."/>
            <person name="Abdulla H."/>
            <person name="Zimba P.V."/>
            <person name="Laughinghouse H.D. IV."/>
        </authorList>
    </citation>
    <scope>NUCLEOTIDE SEQUENCE</scope>
    <source>
        <strain evidence="2">BLCCT55</strain>
    </source>
</reference>
<evidence type="ECO:0000313" key="3">
    <source>
        <dbReference type="Proteomes" id="UP000629098"/>
    </source>
</evidence>
<dbReference type="Gene3D" id="3.40.50.2000">
    <property type="entry name" value="Glycogen Phosphorylase B"/>
    <property type="match status" value="2"/>
</dbReference>
<dbReference type="PANTHER" id="PTHR45947:SF3">
    <property type="entry name" value="SULFOQUINOVOSYL TRANSFERASE SQD2"/>
    <property type="match status" value="1"/>
</dbReference>
<evidence type="ECO:0000313" key="2">
    <source>
        <dbReference type="EMBL" id="MBD2773265.1"/>
    </source>
</evidence>
<dbReference type="GO" id="GO:0016757">
    <property type="term" value="F:glycosyltransferase activity"/>
    <property type="evidence" value="ECO:0007669"/>
    <property type="project" value="InterPro"/>
</dbReference>
<proteinExistence type="predicted"/>
<gene>
    <name evidence="2" type="ORF">ICL16_14600</name>
</gene>
<dbReference type="InterPro" id="IPR050194">
    <property type="entry name" value="Glycosyltransferase_grp1"/>
</dbReference>
<dbReference type="AlphaFoldDB" id="A0A8J7CE57"/>
<feature type="domain" description="Glycosyl transferase family 1" evidence="1">
    <location>
        <begin position="196"/>
        <end position="360"/>
    </location>
</feature>
<dbReference type="CDD" id="cd03801">
    <property type="entry name" value="GT4_PimA-like"/>
    <property type="match status" value="1"/>
</dbReference>
<dbReference type="Proteomes" id="UP000629098">
    <property type="component" value="Unassembled WGS sequence"/>
</dbReference>
<dbReference type="PANTHER" id="PTHR45947">
    <property type="entry name" value="SULFOQUINOVOSYL TRANSFERASE SQD2"/>
    <property type="match status" value="1"/>
</dbReference>
<keyword evidence="3" id="KW-1185">Reference proteome</keyword>
<name>A0A8J7CE57_9CYAN</name>
<dbReference type="SUPFAM" id="SSF53756">
    <property type="entry name" value="UDP-Glycosyltransferase/glycogen phosphorylase"/>
    <property type="match status" value="1"/>
</dbReference>
<accession>A0A8J7CE57</accession>
<dbReference type="EMBL" id="JACXAE010000050">
    <property type="protein sequence ID" value="MBD2773265.1"/>
    <property type="molecule type" value="Genomic_DNA"/>
</dbReference>